<evidence type="ECO:0000313" key="1">
    <source>
        <dbReference type="EMBL" id="MBX43469.1"/>
    </source>
</evidence>
<reference evidence="1" key="1">
    <citation type="submission" date="2018-02" db="EMBL/GenBank/DDBJ databases">
        <title>Rhizophora mucronata_Transcriptome.</title>
        <authorList>
            <person name="Meera S.P."/>
            <person name="Sreeshan A."/>
            <person name="Augustine A."/>
        </authorList>
    </citation>
    <scope>NUCLEOTIDE SEQUENCE</scope>
    <source>
        <tissue evidence="1">Leaf</tissue>
    </source>
</reference>
<proteinExistence type="predicted"/>
<name>A0A2P2NLW6_RHIMU</name>
<accession>A0A2P2NLW6</accession>
<dbReference type="AlphaFoldDB" id="A0A2P2NLW6"/>
<dbReference type="EMBL" id="GGEC01062985">
    <property type="protein sequence ID" value="MBX43469.1"/>
    <property type="molecule type" value="Transcribed_RNA"/>
</dbReference>
<protein>
    <submittedName>
        <fullName evidence="1">Uncharacterized protein</fullName>
    </submittedName>
</protein>
<organism evidence="1">
    <name type="scientific">Rhizophora mucronata</name>
    <name type="common">Asiatic mangrove</name>
    <dbReference type="NCBI Taxonomy" id="61149"/>
    <lineage>
        <taxon>Eukaryota</taxon>
        <taxon>Viridiplantae</taxon>
        <taxon>Streptophyta</taxon>
        <taxon>Embryophyta</taxon>
        <taxon>Tracheophyta</taxon>
        <taxon>Spermatophyta</taxon>
        <taxon>Magnoliopsida</taxon>
        <taxon>eudicotyledons</taxon>
        <taxon>Gunneridae</taxon>
        <taxon>Pentapetalae</taxon>
        <taxon>rosids</taxon>
        <taxon>fabids</taxon>
        <taxon>Malpighiales</taxon>
        <taxon>Rhizophoraceae</taxon>
        <taxon>Rhizophora</taxon>
    </lineage>
</organism>
<sequence length="18" mass="2212">MERTQHSINRVHLLQLVH</sequence>